<name>A0A9W7DEH8_AMBMO</name>
<evidence type="ECO:0000259" key="2">
    <source>
        <dbReference type="Pfam" id="PF03644"/>
    </source>
</evidence>
<feature type="region of interest" description="Disordered" evidence="1">
    <location>
        <begin position="1"/>
        <end position="32"/>
    </location>
</feature>
<feature type="compositionally biased region" description="Polar residues" evidence="1">
    <location>
        <begin position="107"/>
        <end position="118"/>
    </location>
</feature>
<dbReference type="Pfam" id="PF03644">
    <property type="entry name" value="Glyco_hydro_85"/>
    <property type="match status" value="1"/>
</dbReference>
<feature type="compositionally biased region" description="Low complexity" evidence="1">
    <location>
        <begin position="93"/>
        <end position="106"/>
    </location>
</feature>
<evidence type="ECO:0000313" key="3">
    <source>
        <dbReference type="EMBL" id="GMG23466.1"/>
    </source>
</evidence>
<sequence length="872" mass="99704">MKQKPKSKTNNSNPKKTVISADATSPYLGSKSTYFDSMNELSSWFDKVTDPETNYNFDLDQLKRATENYHSFSRNKPVSSTDPNNASTTTTMTPSKKNNNNETTSTAPSLSSNTQGQPLSDEDSTELMVCHDFKNGYQHNEDENPLGYFPHPSGHRYFIQYPQFVDKFVYFSHHRISVPPSSWVNMCHKNGIKCFGTIIFEGNNLHDWEQLDKLVSFDTEENSFKFVEMLVLLVEYFGFDGYLLNIETKFSNNKIGSLLLSFVDDLKAELHKLNTKNEVIWYDAYVYPYNTVYYMNGVTEHNYNFYSSSDSFFTNYWWNIKHLQENIKNVGILGVKKKVFVGYDVWGRGSLIGKGGFDSSIACQVIQKYKSNVALFAPAWTYEFLGKKNFIENDTRFWVGLFEEESSIATTIKPYNSAVYKINDSSFAFYTNFSNGEGDRFFQDGNVVFDDHWLNSNIQFDIPINVRKKNKNHGLKWTLSKDDAFIGGSCLEIKYDEFISDDGYEIYNDQLVQNMTLFKLYQECTFHTIGLKITYKLNHKTKSIFKLKIKYYIERRYRTNNKVRTGYLILPLISTSDKWFTINENFQISTQDAREYIVLESVELSYDDDNVNDNFFRSFTLENSVITSVIDNEEYEQLISGDVYNDNEDEDWVLIPMDLSAVSGSTHSHGNPAKQHDSSVSSSSFLKGKSQSQQHPILKIGELSIVNANNYPSENYFNVSKVTKVDSTLISHTNINNTTTKENDTNSKKLNTKKVSVINYDTDELLLCWNRPTTNSIPGSVSLQSELNRGVSYYLVYVNGEFIGVSHTGAYLVNMKKLISCGLNFKDDKGNDDGKGIGMENKYPVSFVVRVDSVDRIGNVIDGSDVSITVTV</sequence>
<evidence type="ECO:0000313" key="4">
    <source>
        <dbReference type="Proteomes" id="UP001165063"/>
    </source>
</evidence>
<dbReference type="OrthoDB" id="284473at2759"/>
<dbReference type="GO" id="GO:0005829">
    <property type="term" value="C:cytosol"/>
    <property type="evidence" value="ECO:0007669"/>
    <property type="project" value="UniProtKB-SubCell"/>
</dbReference>
<dbReference type="Gene3D" id="2.60.120.260">
    <property type="entry name" value="Galactose-binding domain-like"/>
    <property type="match status" value="1"/>
</dbReference>
<feature type="compositionally biased region" description="Low complexity" evidence="1">
    <location>
        <begin position="8"/>
        <end position="17"/>
    </location>
</feature>
<feature type="region of interest" description="Disordered" evidence="1">
    <location>
        <begin position="71"/>
        <end position="123"/>
    </location>
</feature>
<dbReference type="InterPro" id="IPR032979">
    <property type="entry name" value="ENGase"/>
</dbReference>
<dbReference type="InterPro" id="IPR005201">
    <property type="entry name" value="TIM_ENGase"/>
</dbReference>
<gene>
    <name evidence="3" type="ORF">Amon01_000279700</name>
</gene>
<dbReference type="AlphaFoldDB" id="A0A9W7DEH8"/>
<comment type="caution">
    <text evidence="3">The sequence shown here is derived from an EMBL/GenBank/DDBJ whole genome shotgun (WGS) entry which is preliminary data.</text>
</comment>
<feature type="region of interest" description="Disordered" evidence="1">
    <location>
        <begin position="663"/>
        <end position="686"/>
    </location>
</feature>
<dbReference type="EMBL" id="BSXU01001072">
    <property type="protein sequence ID" value="GMG23466.1"/>
    <property type="molecule type" value="Genomic_DNA"/>
</dbReference>
<reference evidence="3" key="1">
    <citation type="submission" date="2023-04" db="EMBL/GenBank/DDBJ databases">
        <title>Ambrosiozyma monospora NBRC 1965.</title>
        <authorList>
            <person name="Ichikawa N."/>
            <person name="Sato H."/>
            <person name="Tonouchi N."/>
        </authorList>
    </citation>
    <scope>NUCLEOTIDE SEQUENCE</scope>
    <source>
        <strain evidence="3">NBRC 1965</strain>
    </source>
</reference>
<proteinExistence type="predicted"/>
<dbReference type="PANTHER" id="PTHR13246:SF1">
    <property type="entry name" value="CYTOSOLIC ENDO-BETA-N-ACETYLGLUCOSAMINIDASE"/>
    <property type="match status" value="1"/>
</dbReference>
<evidence type="ECO:0000256" key="1">
    <source>
        <dbReference type="SAM" id="MobiDB-lite"/>
    </source>
</evidence>
<dbReference type="GO" id="GO:0033925">
    <property type="term" value="F:mannosyl-glycoprotein endo-beta-N-acetylglucosaminidase activity"/>
    <property type="evidence" value="ECO:0007669"/>
    <property type="project" value="UniProtKB-EC"/>
</dbReference>
<organism evidence="3 4">
    <name type="scientific">Ambrosiozyma monospora</name>
    <name type="common">Yeast</name>
    <name type="synonym">Endomycopsis monosporus</name>
    <dbReference type="NCBI Taxonomy" id="43982"/>
    <lineage>
        <taxon>Eukaryota</taxon>
        <taxon>Fungi</taxon>
        <taxon>Dikarya</taxon>
        <taxon>Ascomycota</taxon>
        <taxon>Saccharomycotina</taxon>
        <taxon>Pichiomycetes</taxon>
        <taxon>Pichiales</taxon>
        <taxon>Pichiaceae</taxon>
        <taxon>Ambrosiozyma</taxon>
    </lineage>
</organism>
<dbReference type="PANTHER" id="PTHR13246">
    <property type="entry name" value="ENDO BETA N-ACETYLGLUCOSAMINIDASE"/>
    <property type="match status" value="1"/>
</dbReference>
<dbReference type="Gene3D" id="3.20.20.80">
    <property type="entry name" value="Glycosidases"/>
    <property type="match status" value="1"/>
</dbReference>
<feature type="domain" description="Cytosolic endo-beta-N-acetylglucosaminidase TIM barrel" evidence="2">
    <location>
        <begin position="150"/>
        <end position="441"/>
    </location>
</feature>
<protein>
    <submittedName>
        <fullName evidence="3">Unnamed protein product</fullName>
    </submittedName>
</protein>
<feature type="compositionally biased region" description="Polar residues" evidence="1">
    <location>
        <begin position="71"/>
        <end position="92"/>
    </location>
</feature>
<keyword evidence="4" id="KW-1185">Reference proteome</keyword>
<accession>A0A9W7DEH8</accession>
<dbReference type="Proteomes" id="UP001165063">
    <property type="component" value="Unassembled WGS sequence"/>
</dbReference>